<protein>
    <submittedName>
        <fullName evidence="1">Uncharacterized protein</fullName>
    </submittedName>
</protein>
<dbReference type="EMBL" id="BLAB01000001">
    <property type="protein sequence ID" value="GER94849.1"/>
    <property type="molecule type" value="Genomic_DNA"/>
</dbReference>
<proteinExistence type="predicted"/>
<name>A0A5J4L9U9_9ZZZZ</name>
<sequence>MLNFLMQEAQKLKDLKFDIEWKHSSIWVTFKSPILSKYLSRFLRRYGFTLQIDPATGLIEGTWMSGPYPKDEYNQLRDLFKEHLIELPEYGKIERG</sequence>
<gene>
    <name evidence="1" type="ORF">A45J_2615</name>
</gene>
<organism evidence="1">
    <name type="scientific">hot springs metagenome</name>
    <dbReference type="NCBI Taxonomy" id="433727"/>
    <lineage>
        <taxon>unclassified sequences</taxon>
        <taxon>metagenomes</taxon>
        <taxon>ecological metagenomes</taxon>
    </lineage>
</organism>
<dbReference type="AlphaFoldDB" id="A0A5J4L9U9"/>
<comment type="caution">
    <text evidence="1">The sequence shown here is derived from an EMBL/GenBank/DDBJ whole genome shotgun (WGS) entry which is preliminary data.</text>
</comment>
<accession>A0A5J4L9U9</accession>
<reference evidence="1" key="1">
    <citation type="submission" date="2019-10" db="EMBL/GenBank/DDBJ databases">
        <title>Metagenomic sequencing of thiosulfate-disproportionating enrichment culture.</title>
        <authorList>
            <person name="Umezawa K."/>
            <person name="Kojima H."/>
            <person name="Fukui M."/>
        </authorList>
    </citation>
    <scope>NUCLEOTIDE SEQUENCE</scope>
    <source>
        <strain evidence="1">45J</strain>
    </source>
</reference>
<evidence type="ECO:0000313" key="1">
    <source>
        <dbReference type="EMBL" id="GER94849.1"/>
    </source>
</evidence>